<dbReference type="EMBL" id="CASHTH010003386">
    <property type="protein sequence ID" value="CAI8044313.1"/>
    <property type="molecule type" value="Genomic_DNA"/>
</dbReference>
<feature type="compositionally biased region" description="Pro residues" evidence="1">
    <location>
        <begin position="320"/>
        <end position="330"/>
    </location>
</feature>
<feature type="compositionally biased region" description="Basic and acidic residues" evidence="1">
    <location>
        <begin position="14"/>
        <end position="38"/>
    </location>
</feature>
<accession>A0AA35TB55</accession>
<evidence type="ECO:0000313" key="2">
    <source>
        <dbReference type="EMBL" id="CAI8044313.1"/>
    </source>
</evidence>
<feature type="region of interest" description="Disordered" evidence="1">
    <location>
        <begin position="401"/>
        <end position="465"/>
    </location>
</feature>
<feature type="region of interest" description="Disordered" evidence="1">
    <location>
        <begin position="486"/>
        <end position="610"/>
    </location>
</feature>
<sequence length="791" mass="88471">MENEASEADVAAVTEREMKEAEEGSEQRAMRLRKDHETREELAAVEKMRKVKGSLKTMLANKLERTQLQKLRGMPLVACRPPILKRRILYKSMKQRVENEKPDDDKEEKKDEKKLKARRKSWVVGQFGDEGVKDLRKGDEEELKDLRRLEVVKKRLTEKEKVREQAVKFFKHRYVLDPESTQKSNTILVTGYEPSPSETCSAVELIRQQSSVVINNFLDQPITYHVLSRLSDSERENLERVVVDAKGGRGGEHVYSYEPLSGGGLEFGEARGSKKVRFQRGASLEGIGEEGSGRHDDDDHVIPKAKHVRTKSAPDVTTPLFPPPPPPPPSSSVMEDKTSPPPLVPMTMTAACAPPPNSTQVPFPSQPGMQNGNEPVPSPPPVLVRTPSYISAMESDEVVELIEPLSPKQPLKRKLSKSPQSPRKKTGSPRRERRLFSRRSKKKVREREEEEEKIGSYLALSYDTSSLGLDEGVELRGSHDDIIITSASAMKNGSGWERKDSSSSPSASPKPKEHASNSSKFPSRQTHEPPQSSGPSEPHEPSKLPQRTSEPSKPFEPSKSSDPSKPAQPPECSQTVDPSRPPPTHHRLTPQFSITSLPGLDPAPRKYYTPISPRVDKVMGTYATNPFARDFDRALQEQASSGPTPQNPTPSVTRSNTQLPDDIMSDEGFLEFLQMNDAKPSRSMYITYQIQLISEKIDSKYGMHLNQALDAIIPEIIANSVSWENFSAVCRSLLFKGEGFKDGLFIVPAFAKRLLGFLPGMRDVITEYTEAVLEEYAMEWLLMRGGWVGLE</sequence>
<feature type="compositionally biased region" description="Low complexity" evidence="1">
    <location>
        <begin position="549"/>
        <end position="565"/>
    </location>
</feature>
<feature type="compositionally biased region" description="Basic and acidic residues" evidence="1">
    <location>
        <begin position="95"/>
        <end position="114"/>
    </location>
</feature>
<feature type="region of interest" description="Disordered" evidence="1">
    <location>
        <begin position="95"/>
        <end position="115"/>
    </location>
</feature>
<evidence type="ECO:0000256" key="1">
    <source>
        <dbReference type="SAM" id="MobiDB-lite"/>
    </source>
</evidence>
<proteinExistence type="predicted"/>
<feature type="region of interest" description="Disordered" evidence="1">
    <location>
        <begin position="1"/>
        <end position="38"/>
    </location>
</feature>
<feature type="compositionally biased region" description="Polar residues" evidence="1">
    <location>
        <begin position="358"/>
        <end position="373"/>
    </location>
</feature>
<feature type="compositionally biased region" description="Polar residues" evidence="1">
    <location>
        <begin position="516"/>
        <end position="535"/>
    </location>
</feature>
<organism evidence="2 3">
    <name type="scientific">Geodia barretti</name>
    <name type="common">Barrett's horny sponge</name>
    <dbReference type="NCBI Taxonomy" id="519541"/>
    <lineage>
        <taxon>Eukaryota</taxon>
        <taxon>Metazoa</taxon>
        <taxon>Porifera</taxon>
        <taxon>Demospongiae</taxon>
        <taxon>Heteroscleromorpha</taxon>
        <taxon>Tetractinellida</taxon>
        <taxon>Astrophorina</taxon>
        <taxon>Geodiidae</taxon>
        <taxon>Geodia</taxon>
    </lineage>
</organism>
<reference evidence="2" key="1">
    <citation type="submission" date="2023-03" db="EMBL/GenBank/DDBJ databases">
        <authorList>
            <person name="Steffen K."/>
            <person name="Cardenas P."/>
        </authorList>
    </citation>
    <scope>NUCLEOTIDE SEQUENCE</scope>
</reference>
<feature type="region of interest" description="Disordered" evidence="1">
    <location>
        <begin position="306"/>
        <end position="384"/>
    </location>
</feature>
<gene>
    <name evidence="2" type="ORF">GBAR_LOCUS24588</name>
</gene>
<protein>
    <submittedName>
        <fullName evidence="2">Uncharacterized protein</fullName>
    </submittedName>
</protein>
<dbReference type="AlphaFoldDB" id="A0AA35TB55"/>
<name>A0AA35TB55_GEOBA</name>
<dbReference type="Proteomes" id="UP001174909">
    <property type="component" value="Unassembled WGS sequence"/>
</dbReference>
<evidence type="ECO:0000313" key="3">
    <source>
        <dbReference type="Proteomes" id="UP001174909"/>
    </source>
</evidence>
<feature type="region of interest" description="Disordered" evidence="1">
    <location>
        <begin position="637"/>
        <end position="660"/>
    </location>
</feature>
<feature type="compositionally biased region" description="Basic residues" evidence="1">
    <location>
        <begin position="410"/>
        <end position="444"/>
    </location>
</feature>
<comment type="caution">
    <text evidence="2">The sequence shown here is derived from an EMBL/GenBank/DDBJ whole genome shotgun (WGS) entry which is preliminary data.</text>
</comment>
<keyword evidence="3" id="KW-1185">Reference proteome</keyword>
<feature type="compositionally biased region" description="Polar residues" evidence="1">
    <location>
        <begin position="637"/>
        <end position="659"/>
    </location>
</feature>